<protein>
    <recommendedName>
        <fullName evidence="2">VanZ-like domain-containing protein</fullName>
    </recommendedName>
</protein>
<reference evidence="3 4" key="1">
    <citation type="journal article" date="2016" name="Nat. Commun.">
        <title>Thousands of microbial genomes shed light on interconnected biogeochemical processes in an aquifer system.</title>
        <authorList>
            <person name="Anantharaman K."/>
            <person name="Brown C.T."/>
            <person name="Hug L.A."/>
            <person name="Sharon I."/>
            <person name="Castelle C.J."/>
            <person name="Probst A.J."/>
            <person name="Thomas B.C."/>
            <person name="Singh A."/>
            <person name="Wilkins M.J."/>
            <person name="Karaoz U."/>
            <person name="Brodie E.L."/>
            <person name="Williams K.H."/>
            <person name="Hubbard S.S."/>
            <person name="Banfield J.F."/>
        </authorList>
    </citation>
    <scope>NUCLEOTIDE SEQUENCE [LARGE SCALE GENOMIC DNA]</scope>
</reference>
<comment type="caution">
    <text evidence="3">The sequence shown here is derived from an EMBL/GenBank/DDBJ whole genome shotgun (WGS) entry which is preliminary data.</text>
</comment>
<evidence type="ECO:0000313" key="4">
    <source>
        <dbReference type="Proteomes" id="UP000177913"/>
    </source>
</evidence>
<organism evidence="3 4">
    <name type="scientific">Candidatus Roizmanbacteria bacterium RIFCSPHIGHO2_02_FULL_38_11</name>
    <dbReference type="NCBI Taxonomy" id="1802039"/>
    <lineage>
        <taxon>Bacteria</taxon>
        <taxon>Candidatus Roizmaniibacteriota</taxon>
    </lineage>
</organism>
<feature type="transmembrane region" description="Helical" evidence="1">
    <location>
        <begin position="45"/>
        <end position="67"/>
    </location>
</feature>
<keyword evidence="1" id="KW-1133">Transmembrane helix</keyword>
<keyword evidence="1" id="KW-0812">Transmembrane</keyword>
<evidence type="ECO:0000259" key="2">
    <source>
        <dbReference type="Pfam" id="PF04892"/>
    </source>
</evidence>
<dbReference type="AlphaFoldDB" id="A0A1F7GWS5"/>
<sequence>MLECCIILFMGKFSRFIRYWLPPIIWMALIFYLSSRLRVSATGKFLFDFLIFKALHVIEYAILYLLLFRAFYSIKNQQPARNATPASNASHSDAGWHSVAGGLTISKKFLYPIIISILYAVLDELHQTFVPTREGKLRDAIIDAAGIILMYIYIKNNLKIIKKFL</sequence>
<dbReference type="InterPro" id="IPR006976">
    <property type="entry name" value="VanZ-like"/>
</dbReference>
<dbReference type="Proteomes" id="UP000177913">
    <property type="component" value="Unassembled WGS sequence"/>
</dbReference>
<dbReference type="NCBIfam" id="NF037970">
    <property type="entry name" value="vanZ_1"/>
    <property type="match status" value="1"/>
</dbReference>
<feature type="transmembrane region" description="Helical" evidence="1">
    <location>
        <begin position="16"/>
        <end position="33"/>
    </location>
</feature>
<feature type="domain" description="VanZ-like" evidence="2">
    <location>
        <begin position="28"/>
        <end position="154"/>
    </location>
</feature>
<name>A0A1F7GWS5_9BACT</name>
<dbReference type="EMBL" id="MFZO01000047">
    <property type="protein sequence ID" value="OGK23408.1"/>
    <property type="molecule type" value="Genomic_DNA"/>
</dbReference>
<evidence type="ECO:0000313" key="3">
    <source>
        <dbReference type="EMBL" id="OGK23408.1"/>
    </source>
</evidence>
<evidence type="ECO:0000256" key="1">
    <source>
        <dbReference type="SAM" id="Phobius"/>
    </source>
</evidence>
<keyword evidence="1" id="KW-0472">Membrane</keyword>
<dbReference type="Pfam" id="PF04892">
    <property type="entry name" value="VanZ"/>
    <property type="match status" value="1"/>
</dbReference>
<accession>A0A1F7GWS5</accession>
<gene>
    <name evidence="3" type="ORF">A3C25_01935</name>
</gene>
<proteinExistence type="predicted"/>